<dbReference type="EMBL" id="JBHSMA010000002">
    <property type="protein sequence ID" value="MFC5409887.1"/>
    <property type="molecule type" value="Genomic_DNA"/>
</dbReference>
<sequence length="122" mass="14568">MNYKEESYQVPLTPIVSYEAFVDLYNQVQELKQRVEALKALTNPEWLNREQAMAYLKCSSTKLWALQRDNLIEFAYHDNGYSPLYSYKSCQEYLDKRSISKEKVEQRLKELLEAKQAKRLLY</sequence>
<organism evidence="1 2">
    <name type="scientific">Larkinella bovis</name>
    <dbReference type="NCBI Taxonomy" id="683041"/>
    <lineage>
        <taxon>Bacteria</taxon>
        <taxon>Pseudomonadati</taxon>
        <taxon>Bacteroidota</taxon>
        <taxon>Cytophagia</taxon>
        <taxon>Cytophagales</taxon>
        <taxon>Spirosomataceae</taxon>
        <taxon>Larkinella</taxon>
    </lineage>
</organism>
<accession>A0ABW0ICL1</accession>
<reference evidence="2" key="1">
    <citation type="journal article" date="2019" name="Int. J. Syst. Evol. Microbiol.">
        <title>The Global Catalogue of Microorganisms (GCM) 10K type strain sequencing project: providing services to taxonomists for standard genome sequencing and annotation.</title>
        <authorList>
            <consortium name="The Broad Institute Genomics Platform"/>
            <consortium name="The Broad Institute Genome Sequencing Center for Infectious Disease"/>
            <person name="Wu L."/>
            <person name="Ma J."/>
        </authorList>
    </citation>
    <scope>NUCLEOTIDE SEQUENCE [LARGE SCALE GENOMIC DNA]</scope>
    <source>
        <strain evidence="2">CCUG 55250</strain>
    </source>
</reference>
<name>A0ABW0ICL1_9BACT</name>
<dbReference type="Proteomes" id="UP001596106">
    <property type="component" value="Unassembled WGS sequence"/>
</dbReference>
<comment type="caution">
    <text evidence="1">The sequence shown here is derived from an EMBL/GenBank/DDBJ whole genome shotgun (WGS) entry which is preliminary data.</text>
</comment>
<evidence type="ECO:0000313" key="2">
    <source>
        <dbReference type="Proteomes" id="UP001596106"/>
    </source>
</evidence>
<keyword evidence="2" id="KW-1185">Reference proteome</keyword>
<gene>
    <name evidence="1" type="ORF">ACFPMF_11250</name>
</gene>
<evidence type="ECO:0000313" key="1">
    <source>
        <dbReference type="EMBL" id="MFC5409887.1"/>
    </source>
</evidence>
<dbReference type="RefSeq" id="WP_379844544.1">
    <property type="nucleotide sequence ID" value="NZ_JBHSMA010000002.1"/>
</dbReference>
<protein>
    <recommendedName>
        <fullName evidence="3">DNA-binding protein</fullName>
    </recommendedName>
</protein>
<evidence type="ECO:0008006" key="3">
    <source>
        <dbReference type="Google" id="ProtNLM"/>
    </source>
</evidence>
<proteinExistence type="predicted"/>